<accession>A0A0L0D895</accession>
<dbReference type="InterPro" id="IPR052259">
    <property type="entry name" value="Nucleoredoxin-like"/>
</dbReference>
<evidence type="ECO:0000256" key="7">
    <source>
        <dbReference type="SAM" id="MobiDB-lite"/>
    </source>
</evidence>
<keyword evidence="2" id="KW-0677">Repeat</keyword>
<evidence type="ECO:0000259" key="8">
    <source>
        <dbReference type="Pfam" id="PF13905"/>
    </source>
</evidence>
<evidence type="ECO:0000313" key="10">
    <source>
        <dbReference type="Proteomes" id="UP000054408"/>
    </source>
</evidence>
<comment type="catalytic activity">
    <reaction evidence="6">
        <text>[protein]-dithiol + NADP(+) = [protein]-disulfide + NADPH + H(+)</text>
        <dbReference type="Rhea" id="RHEA:18753"/>
        <dbReference type="Rhea" id="RHEA-COMP:10593"/>
        <dbReference type="Rhea" id="RHEA-COMP:10594"/>
        <dbReference type="ChEBI" id="CHEBI:15378"/>
        <dbReference type="ChEBI" id="CHEBI:29950"/>
        <dbReference type="ChEBI" id="CHEBI:50058"/>
        <dbReference type="ChEBI" id="CHEBI:57783"/>
        <dbReference type="ChEBI" id="CHEBI:58349"/>
        <dbReference type="EC" id="1.8.1.8"/>
    </reaction>
</comment>
<dbReference type="Pfam" id="PF13637">
    <property type="entry name" value="Ank_4"/>
    <property type="match status" value="1"/>
</dbReference>
<organism evidence="9 10">
    <name type="scientific">Thecamonas trahens ATCC 50062</name>
    <dbReference type="NCBI Taxonomy" id="461836"/>
    <lineage>
        <taxon>Eukaryota</taxon>
        <taxon>Apusozoa</taxon>
        <taxon>Apusomonadida</taxon>
        <taxon>Apusomonadidae</taxon>
        <taxon>Thecamonas</taxon>
    </lineage>
</organism>
<dbReference type="PANTHER" id="PTHR13871:SF96">
    <property type="entry name" value="THIOREDOXIN DOMAIN-CONTAINING PROTEIN"/>
    <property type="match status" value="1"/>
</dbReference>
<dbReference type="AlphaFoldDB" id="A0A0L0D895"/>
<dbReference type="EMBL" id="GL349434">
    <property type="protein sequence ID" value="KNC48572.1"/>
    <property type="molecule type" value="Genomic_DNA"/>
</dbReference>
<proteinExistence type="predicted"/>
<dbReference type="SMART" id="SM00248">
    <property type="entry name" value="ANK"/>
    <property type="match status" value="5"/>
</dbReference>
<dbReference type="Pfam" id="PF13905">
    <property type="entry name" value="Thioredoxin_8"/>
    <property type="match status" value="1"/>
</dbReference>
<reference evidence="9 10" key="1">
    <citation type="submission" date="2010-05" db="EMBL/GenBank/DDBJ databases">
        <title>The Genome Sequence of Thecamonas trahens ATCC 50062.</title>
        <authorList>
            <consortium name="The Broad Institute Genome Sequencing Platform"/>
            <person name="Russ C."/>
            <person name="Cuomo C."/>
            <person name="Shea T."/>
            <person name="Young S.K."/>
            <person name="Zeng Q."/>
            <person name="Koehrsen M."/>
            <person name="Haas B."/>
            <person name="Borodovsky M."/>
            <person name="Guigo R."/>
            <person name="Alvarado L."/>
            <person name="Berlin A."/>
            <person name="Bochicchio J."/>
            <person name="Borenstein D."/>
            <person name="Chapman S."/>
            <person name="Chen Z."/>
            <person name="Freedman E."/>
            <person name="Gellesch M."/>
            <person name="Goldberg J."/>
            <person name="Griggs A."/>
            <person name="Gujja S."/>
            <person name="Heilman E."/>
            <person name="Heiman D."/>
            <person name="Hepburn T."/>
            <person name="Howarth C."/>
            <person name="Jen D."/>
            <person name="Larson L."/>
            <person name="Mehta T."/>
            <person name="Park D."/>
            <person name="Pearson M."/>
            <person name="Roberts A."/>
            <person name="Saif S."/>
            <person name="Shenoy N."/>
            <person name="Sisk P."/>
            <person name="Stolte C."/>
            <person name="Sykes S."/>
            <person name="Thomson T."/>
            <person name="Walk T."/>
            <person name="White J."/>
            <person name="Yandava C."/>
            <person name="Burger G."/>
            <person name="Gray M.W."/>
            <person name="Holland P.W.H."/>
            <person name="King N."/>
            <person name="Lang F.B.F."/>
            <person name="Roger A.J."/>
            <person name="Ruiz-Trillo I."/>
            <person name="Lander E."/>
            <person name="Nusbaum C."/>
        </authorList>
    </citation>
    <scope>NUCLEOTIDE SEQUENCE [LARGE SCALE GENOMIC DNA]</scope>
    <source>
        <strain evidence="9 10">ATCC 50062</strain>
    </source>
</reference>
<dbReference type="GO" id="GO:0047134">
    <property type="term" value="F:protein-disulfide reductase [NAD(P)H] activity"/>
    <property type="evidence" value="ECO:0007669"/>
    <property type="project" value="UniProtKB-EC"/>
</dbReference>
<dbReference type="PANTHER" id="PTHR13871">
    <property type="entry name" value="THIOREDOXIN"/>
    <property type="match status" value="1"/>
</dbReference>
<protein>
    <recommendedName>
        <fullName evidence="1">protein-disulfide reductase</fullName>
        <ecNumber evidence="1">1.8.1.8</ecNumber>
    </recommendedName>
</protein>
<name>A0A0L0D895_THETB</name>
<keyword evidence="10" id="KW-1185">Reference proteome</keyword>
<dbReference type="EC" id="1.8.1.8" evidence="1"/>
<comment type="catalytic activity">
    <reaction evidence="5">
        <text>[protein]-dithiol + NAD(+) = [protein]-disulfide + NADH + H(+)</text>
        <dbReference type="Rhea" id="RHEA:18749"/>
        <dbReference type="Rhea" id="RHEA-COMP:10593"/>
        <dbReference type="Rhea" id="RHEA-COMP:10594"/>
        <dbReference type="ChEBI" id="CHEBI:15378"/>
        <dbReference type="ChEBI" id="CHEBI:29950"/>
        <dbReference type="ChEBI" id="CHEBI:50058"/>
        <dbReference type="ChEBI" id="CHEBI:57540"/>
        <dbReference type="ChEBI" id="CHEBI:57945"/>
        <dbReference type="EC" id="1.8.1.8"/>
    </reaction>
</comment>
<dbReference type="GeneID" id="25560158"/>
<gene>
    <name evidence="9" type="ORF">AMSG_00349</name>
</gene>
<evidence type="ECO:0000256" key="1">
    <source>
        <dbReference type="ARBA" id="ARBA00012612"/>
    </source>
</evidence>
<dbReference type="Gene3D" id="3.40.30.10">
    <property type="entry name" value="Glutaredoxin"/>
    <property type="match status" value="1"/>
</dbReference>
<evidence type="ECO:0000256" key="5">
    <source>
        <dbReference type="ARBA" id="ARBA00047388"/>
    </source>
</evidence>
<dbReference type="InterPro" id="IPR036249">
    <property type="entry name" value="Thioredoxin-like_sf"/>
</dbReference>
<feature type="domain" description="Thioredoxin-like fold" evidence="8">
    <location>
        <begin position="23"/>
        <end position="117"/>
    </location>
</feature>
<evidence type="ECO:0000256" key="6">
    <source>
        <dbReference type="ARBA" id="ARBA00047804"/>
    </source>
</evidence>
<keyword evidence="3" id="KW-0560">Oxidoreductase</keyword>
<evidence type="ECO:0000256" key="4">
    <source>
        <dbReference type="ARBA" id="ARBA00023027"/>
    </source>
</evidence>
<dbReference type="Proteomes" id="UP000054408">
    <property type="component" value="Unassembled WGS sequence"/>
</dbReference>
<keyword evidence="4" id="KW-0520">NAD</keyword>
<dbReference type="eggNOG" id="KOG2501">
    <property type="taxonomic scope" value="Eukaryota"/>
</dbReference>
<evidence type="ECO:0000313" key="9">
    <source>
        <dbReference type="EMBL" id="KNC48572.1"/>
    </source>
</evidence>
<dbReference type="SUPFAM" id="SSF48403">
    <property type="entry name" value="Ankyrin repeat"/>
    <property type="match status" value="1"/>
</dbReference>
<dbReference type="InterPro" id="IPR012336">
    <property type="entry name" value="Thioredoxin-like_fold"/>
</dbReference>
<dbReference type="Gene3D" id="1.25.40.20">
    <property type="entry name" value="Ankyrin repeat-containing domain"/>
    <property type="match status" value="2"/>
</dbReference>
<dbReference type="InterPro" id="IPR036770">
    <property type="entry name" value="Ankyrin_rpt-contain_sf"/>
</dbReference>
<sequence>MLLDELKFLNAKRTQIHSRKLRGKYLAFYFGAKCKPCDKFTPVLTQFYAEACAATSEFEVVFVSTDVSEAEMYDFLDQHPMPWIRLPFRGKYRQRVLDEFGVAELPTLVIVAPDGSVLSMNGRKEVLATQPGKGGRPPKISVTDLLSKWRADAGDSNPELGAPGAEDYDDNAEASGRGEPSGSRRTKRSSRRRAGSGRGEARGEPAGGKSAAGRSGAGGVAAQTGARGEFVMTWANEKDDRGQITQHQRGKAGLENLDAMTGLTSGNLQPVHIALRDGNLQLFNYLMKRRVEVFVMDASGRTPLHYLAMHGGGTAAKGMLRRFGRNPDWMQQLSVQDNDGNVPLHLMCRYGHGHLIPWALAQAPDAVEVVNNLGRRPYDEMLLMGHMGLLNGLTFEKDQSPSSIFPSDVRAGLAAPDTNSVRETDSPRSKLATAKHQKSCNRALYDAVIAGDAPQVKWLLANTPANPLAKNKDGVTIMDHAISAGAISIMRILDRAANPVPPVNIDNFAWHPDVVAKLPKDRFLDQNDPSAAW</sequence>
<evidence type="ECO:0000256" key="3">
    <source>
        <dbReference type="ARBA" id="ARBA00023002"/>
    </source>
</evidence>
<dbReference type="RefSeq" id="XP_013762628.1">
    <property type="nucleotide sequence ID" value="XM_013907174.1"/>
</dbReference>
<feature type="region of interest" description="Disordered" evidence="7">
    <location>
        <begin position="151"/>
        <end position="224"/>
    </location>
</feature>
<feature type="compositionally biased region" description="Basic residues" evidence="7">
    <location>
        <begin position="184"/>
        <end position="195"/>
    </location>
</feature>
<dbReference type="SUPFAM" id="SSF52833">
    <property type="entry name" value="Thioredoxin-like"/>
    <property type="match status" value="1"/>
</dbReference>
<evidence type="ECO:0000256" key="2">
    <source>
        <dbReference type="ARBA" id="ARBA00022737"/>
    </source>
</evidence>
<dbReference type="InterPro" id="IPR002110">
    <property type="entry name" value="Ankyrin_rpt"/>
</dbReference>
<dbReference type="OrthoDB" id="189920at2759"/>